<organism evidence="2 3">
    <name type="scientific">Albidovulum sediminis</name>
    <dbReference type="NCBI Taxonomy" id="3066345"/>
    <lineage>
        <taxon>Bacteria</taxon>
        <taxon>Pseudomonadati</taxon>
        <taxon>Pseudomonadota</taxon>
        <taxon>Alphaproteobacteria</taxon>
        <taxon>Rhodobacterales</taxon>
        <taxon>Paracoccaceae</taxon>
        <taxon>Albidovulum</taxon>
    </lineage>
</organism>
<protein>
    <submittedName>
        <fullName evidence="2">Uncharacterized protein</fullName>
    </submittedName>
</protein>
<name>A0ABT2NNX8_9RHOB</name>
<feature type="transmembrane region" description="Helical" evidence="1">
    <location>
        <begin position="35"/>
        <end position="67"/>
    </location>
</feature>
<accession>A0ABT2NNX8</accession>
<reference evidence="3" key="1">
    <citation type="submission" date="2023-07" db="EMBL/GenBank/DDBJ databases">
        <title>Defluviimonas sediminis sp. nov., isolated from mangrove sediment.</title>
        <authorList>
            <person name="Liu L."/>
            <person name="Li J."/>
            <person name="Huang Y."/>
            <person name="Pan J."/>
            <person name="Li M."/>
        </authorList>
    </citation>
    <scope>NUCLEOTIDE SEQUENCE [LARGE SCALE GENOMIC DNA]</scope>
    <source>
        <strain evidence="3">FT324</strain>
    </source>
</reference>
<keyword evidence="1" id="KW-0472">Membrane</keyword>
<keyword evidence="1" id="KW-1133">Transmembrane helix</keyword>
<evidence type="ECO:0000313" key="3">
    <source>
        <dbReference type="Proteomes" id="UP001205601"/>
    </source>
</evidence>
<gene>
    <name evidence="2" type="ORF">N5I32_14045</name>
</gene>
<dbReference type="RefSeq" id="WP_261496500.1">
    <property type="nucleotide sequence ID" value="NZ_JAOCQF010000002.1"/>
</dbReference>
<sequence length="90" mass="9839">MPLIRSLKDGWQRQKPRLRRLLAQVNRRVPPGLRLVLGLLLIAGGIFGFLPVLGFWMVPLGAGVVWLDLRALRKARRSESGGKGSGGSPS</sequence>
<dbReference type="Proteomes" id="UP001205601">
    <property type="component" value="Unassembled WGS sequence"/>
</dbReference>
<keyword evidence="1" id="KW-0812">Transmembrane</keyword>
<comment type="caution">
    <text evidence="2">The sequence shown here is derived from an EMBL/GenBank/DDBJ whole genome shotgun (WGS) entry which is preliminary data.</text>
</comment>
<evidence type="ECO:0000313" key="2">
    <source>
        <dbReference type="EMBL" id="MCT8330642.1"/>
    </source>
</evidence>
<keyword evidence="3" id="KW-1185">Reference proteome</keyword>
<proteinExistence type="predicted"/>
<evidence type="ECO:0000256" key="1">
    <source>
        <dbReference type="SAM" id="Phobius"/>
    </source>
</evidence>
<dbReference type="EMBL" id="JAOCQF010000002">
    <property type="protein sequence ID" value="MCT8330642.1"/>
    <property type="molecule type" value="Genomic_DNA"/>
</dbReference>